<evidence type="ECO:0000256" key="1">
    <source>
        <dbReference type="SAM" id="Phobius"/>
    </source>
</evidence>
<accession>A0A5J5IJE7</accession>
<feature type="transmembrane region" description="Helical" evidence="1">
    <location>
        <begin position="188"/>
        <end position="210"/>
    </location>
</feature>
<feature type="transmembrane region" description="Helical" evidence="1">
    <location>
        <begin position="151"/>
        <end position="176"/>
    </location>
</feature>
<dbReference type="EMBL" id="VYQF01000002">
    <property type="protein sequence ID" value="KAA9039412.1"/>
    <property type="molecule type" value="Genomic_DNA"/>
</dbReference>
<organism evidence="2 3">
    <name type="scientific">Ginsengibacter hankyongi</name>
    <dbReference type="NCBI Taxonomy" id="2607284"/>
    <lineage>
        <taxon>Bacteria</taxon>
        <taxon>Pseudomonadati</taxon>
        <taxon>Bacteroidota</taxon>
        <taxon>Chitinophagia</taxon>
        <taxon>Chitinophagales</taxon>
        <taxon>Chitinophagaceae</taxon>
        <taxon>Ginsengibacter</taxon>
    </lineage>
</organism>
<keyword evidence="1" id="KW-0812">Transmembrane</keyword>
<feature type="transmembrane region" description="Helical" evidence="1">
    <location>
        <begin position="86"/>
        <end position="105"/>
    </location>
</feature>
<keyword evidence="1" id="KW-0472">Membrane</keyword>
<feature type="transmembrane region" description="Helical" evidence="1">
    <location>
        <begin position="117"/>
        <end position="139"/>
    </location>
</feature>
<name>A0A5J5IJE7_9BACT</name>
<protein>
    <recommendedName>
        <fullName evidence="4">Yip1 domain-containing protein</fullName>
    </recommendedName>
</protein>
<dbReference type="AlphaFoldDB" id="A0A5J5IJE7"/>
<gene>
    <name evidence="2" type="ORF">FW778_11350</name>
</gene>
<evidence type="ECO:0000313" key="2">
    <source>
        <dbReference type="EMBL" id="KAA9039412.1"/>
    </source>
</evidence>
<keyword evidence="3" id="KW-1185">Reference proteome</keyword>
<evidence type="ECO:0008006" key="4">
    <source>
        <dbReference type="Google" id="ProtNLM"/>
    </source>
</evidence>
<dbReference type="Proteomes" id="UP000326903">
    <property type="component" value="Unassembled WGS sequence"/>
</dbReference>
<feature type="transmembrane region" description="Helical" evidence="1">
    <location>
        <begin position="222"/>
        <end position="240"/>
    </location>
</feature>
<comment type="caution">
    <text evidence="2">The sequence shown here is derived from an EMBL/GenBank/DDBJ whole genome shotgun (WGS) entry which is preliminary data.</text>
</comment>
<keyword evidence="1" id="KW-1133">Transmembrane helix</keyword>
<proteinExistence type="predicted"/>
<evidence type="ECO:0000313" key="3">
    <source>
        <dbReference type="Proteomes" id="UP000326903"/>
    </source>
</evidence>
<reference evidence="2 3" key="1">
    <citation type="submission" date="2019-09" db="EMBL/GenBank/DDBJ databases">
        <title>Draft genome sequence of Ginsengibacter sp. BR5-29.</title>
        <authorList>
            <person name="Im W.-T."/>
        </authorList>
    </citation>
    <scope>NUCLEOTIDE SEQUENCE [LARGE SCALE GENOMIC DNA]</scope>
    <source>
        <strain evidence="2 3">BR5-29</strain>
    </source>
</reference>
<dbReference type="RefSeq" id="WP_150414823.1">
    <property type="nucleotide sequence ID" value="NZ_VYQF01000002.1"/>
</dbReference>
<sequence>MNEQQSNESSPKPVITGNIDGAQQISIPVTNASGAQSQAGTNVYIDEVKSFFSKSLLQIIKNIFSQPIKGTLGIFTNSGGEAYQQGLILIVTTTIFYILVPYIVAGSEIRSAIGFGAFFKMGLSAGLILVIISVLTFVVKAVSGKPDLKKELLTGGICGIPLMLILLTIAFFMMFNKDSMSLLNPESLIQQGVVSGIILLYLLLMLFNIVQQSFKASGTNDALSWYLSPLVICIGFYIGFKIASSLFMPSMGGYGNGFGY</sequence>